<evidence type="ECO:0000256" key="3">
    <source>
        <dbReference type="ARBA" id="ARBA00022475"/>
    </source>
</evidence>
<feature type="transmembrane region" description="Helical" evidence="7">
    <location>
        <begin position="120"/>
        <end position="144"/>
    </location>
</feature>
<keyword evidence="3" id="KW-1003">Cell membrane</keyword>
<keyword evidence="9" id="KW-1185">Reference proteome</keyword>
<evidence type="ECO:0000256" key="5">
    <source>
        <dbReference type="ARBA" id="ARBA00022989"/>
    </source>
</evidence>
<evidence type="ECO:0000313" key="8">
    <source>
        <dbReference type="EMBL" id="MXO91786.1"/>
    </source>
</evidence>
<dbReference type="PANTHER" id="PTHR33452:SF1">
    <property type="entry name" value="INNER MEMBRANE PROTEIN YPHA-RELATED"/>
    <property type="match status" value="1"/>
</dbReference>
<reference evidence="8 9" key="1">
    <citation type="submission" date="2019-12" db="EMBL/GenBank/DDBJ databases">
        <title>Genomic-based taxomic classification of the family Erythrobacteraceae.</title>
        <authorList>
            <person name="Xu L."/>
        </authorList>
    </citation>
    <scope>NUCLEOTIDE SEQUENCE [LARGE SCALE GENOMIC DNA]</scope>
    <source>
        <strain evidence="8 9">KCTC 52763</strain>
    </source>
</reference>
<dbReference type="AlphaFoldDB" id="A0A844ZXX7"/>
<dbReference type="PANTHER" id="PTHR33452">
    <property type="entry name" value="OXIDOREDUCTASE CATD-RELATED"/>
    <property type="match status" value="1"/>
</dbReference>
<dbReference type="EMBL" id="WTYX01000002">
    <property type="protein sequence ID" value="MXO91786.1"/>
    <property type="molecule type" value="Genomic_DNA"/>
</dbReference>
<gene>
    <name evidence="8" type="ORF">GRI41_13190</name>
</gene>
<dbReference type="GO" id="GO:0005886">
    <property type="term" value="C:plasma membrane"/>
    <property type="evidence" value="ECO:0007669"/>
    <property type="project" value="UniProtKB-SubCell"/>
</dbReference>
<dbReference type="InterPro" id="IPR032808">
    <property type="entry name" value="DoxX"/>
</dbReference>
<dbReference type="Proteomes" id="UP000442714">
    <property type="component" value="Unassembled WGS sequence"/>
</dbReference>
<accession>A0A844ZXX7</accession>
<evidence type="ECO:0000256" key="1">
    <source>
        <dbReference type="ARBA" id="ARBA00004651"/>
    </source>
</evidence>
<evidence type="ECO:0000256" key="4">
    <source>
        <dbReference type="ARBA" id="ARBA00022692"/>
    </source>
</evidence>
<proteinExistence type="inferred from homology"/>
<dbReference type="Pfam" id="PF07681">
    <property type="entry name" value="DoxX"/>
    <property type="match status" value="1"/>
</dbReference>
<dbReference type="OrthoDB" id="121744at2"/>
<keyword evidence="6 7" id="KW-0472">Membrane</keyword>
<comment type="subcellular location">
    <subcellularLocation>
        <location evidence="1">Cell membrane</location>
        <topology evidence="1">Multi-pass membrane protein</topology>
    </subcellularLocation>
</comment>
<feature type="transmembrane region" description="Helical" evidence="7">
    <location>
        <begin position="83"/>
        <end position="114"/>
    </location>
</feature>
<feature type="transmembrane region" description="Helical" evidence="7">
    <location>
        <begin position="20"/>
        <end position="37"/>
    </location>
</feature>
<dbReference type="InterPro" id="IPR051907">
    <property type="entry name" value="DoxX-like_oxidoreductase"/>
</dbReference>
<protein>
    <submittedName>
        <fullName evidence="8">DoxX family membrane protein</fullName>
    </submittedName>
</protein>
<keyword evidence="4 7" id="KW-0812">Transmembrane</keyword>
<sequence>MQRIVSLFDRTTGLLSGRVIESVALLLTRLALAGVFWRSYKTKIVDGTWFQIDEVQYFLFESEFTGLPLPVNISVQLATYAEFLFPILLVLGLATRFSAAALMVMALVIQIFVFPTSEHFFGWAITIIALAAILISRGAGVLSLDAPISNRVTKPHG</sequence>
<organism evidence="8 9">
    <name type="scientific">Pontixanthobacter aquaemixtae</name>
    <dbReference type="NCBI Taxonomy" id="1958940"/>
    <lineage>
        <taxon>Bacteria</taxon>
        <taxon>Pseudomonadati</taxon>
        <taxon>Pseudomonadota</taxon>
        <taxon>Alphaproteobacteria</taxon>
        <taxon>Sphingomonadales</taxon>
        <taxon>Erythrobacteraceae</taxon>
        <taxon>Pontixanthobacter</taxon>
    </lineage>
</organism>
<dbReference type="RefSeq" id="WP_160605559.1">
    <property type="nucleotide sequence ID" value="NZ_WTYX01000002.1"/>
</dbReference>
<comment type="caution">
    <text evidence="8">The sequence shown here is derived from an EMBL/GenBank/DDBJ whole genome shotgun (WGS) entry which is preliminary data.</text>
</comment>
<keyword evidence="5 7" id="KW-1133">Transmembrane helix</keyword>
<evidence type="ECO:0000256" key="2">
    <source>
        <dbReference type="ARBA" id="ARBA00006679"/>
    </source>
</evidence>
<evidence type="ECO:0000256" key="7">
    <source>
        <dbReference type="SAM" id="Phobius"/>
    </source>
</evidence>
<name>A0A844ZXX7_9SPHN</name>
<evidence type="ECO:0000313" key="9">
    <source>
        <dbReference type="Proteomes" id="UP000442714"/>
    </source>
</evidence>
<comment type="similarity">
    <text evidence="2">Belongs to the DoxX family.</text>
</comment>
<evidence type="ECO:0000256" key="6">
    <source>
        <dbReference type="ARBA" id="ARBA00023136"/>
    </source>
</evidence>